<evidence type="ECO:0000256" key="1">
    <source>
        <dbReference type="ARBA" id="ARBA00006607"/>
    </source>
</evidence>
<dbReference type="InterPro" id="IPR027409">
    <property type="entry name" value="GroEL-like_apical_dom_sf"/>
</dbReference>
<protein>
    <recommendedName>
        <fullName evidence="4">60 kDa chaperonin</fullName>
    </recommendedName>
</protein>
<dbReference type="InterPro" id="IPR027413">
    <property type="entry name" value="GROEL-like_equatorial_sf"/>
</dbReference>
<dbReference type="SUPFAM" id="SSF52029">
    <property type="entry name" value="GroEL apical domain-like"/>
    <property type="match status" value="1"/>
</dbReference>
<accession>A0A382YAW1</accession>
<dbReference type="GO" id="GO:0042026">
    <property type="term" value="P:protein refolding"/>
    <property type="evidence" value="ECO:0007669"/>
    <property type="project" value="InterPro"/>
</dbReference>
<comment type="similarity">
    <text evidence="1">Belongs to the chaperonin (HSP60) family.</text>
</comment>
<proteinExistence type="inferred from homology"/>
<evidence type="ECO:0000313" key="3">
    <source>
        <dbReference type="EMBL" id="SVD79658.1"/>
    </source>
</evidence>
<dbReference type="InterPro" id="IPR002423">
    <property type="entry name" value="Cpn60/GroEL/TCP-1"/>
</dbReference>
<dbReference type="GO" id="GO:0140662">
    <property type="term" value="F:ATP-dependent protein folding chaperone"/>
    <property type="evidence" value="ECO:0007669"/>
    <property type="project" value="InterPro"/>
</dbReference>
<dbReference type="EMBL" id="UINC01173844">
    <property type="protein sequence ID" value="SVD79658.1"/>
    <property type="molecule type" value="Genomic_DNA"/>
</dbReference>
<organism evidence="3">
    <name type="scientific">marine metagenome</name>
    <dbReference type="NCBI Taxonomy" id="408172"/>
    <lineage>
        <taxon>unclassified sequences</taxon>
        <taxon>metagenomes</taxon>
        <taxon>ecological metagenomes</taxon>
    </lineage>
</organism>
<dbReference type="Gene3D" id="3.50.7.10">
    <property type="entry name" value="GroEL"/>
    <property type="match status" value="1"/>
</dbReference>
<dbReference type="InterPro" id="IPR001844">
    <property type="entry name" value="Cpn60/GroEL"/>
</dbReference>
<sequence>DPMALKRGIDKGVASMTSQLQEMSRSVTDDEQITQVAILSAHDEEMGKMIGSIISKVGKDGVVSVEESRGLDYEIEFVEGMEIDRGYLSPYFVTDQDRMIAELDEPYIFITSEKISSLEDLLPFLEKFSAIGNNLVIVAEDIDGQALATLVVNKMRGTMNCVGVKAPAFGDRRKAILEDMSILFGCTVISSETGRKLDSVEISDLGRCRRVTSTKDDTTFVDGSGAASDIEARVTNIRAQAAETKSDYDREKLEERAAKLSGGVS</sequence>
<dbReference type="Gene3D" id="3.30.260.10">
    <property type="entry name" value="TCP-1-like chaperonin intermediate domain"/>
    <property type="match status" value="1"/>
</dbReference>
<reference evidence="3" key="1">
    <citation type="submission" date="2018-05" db="EMBL/GenBank/DDBJ databases">
        <authorList>
            <person name="Lanie J.A."/>
            <person name="Ng W.-L."/>
            <person name="Kazmierczak K.M."/>
            <person name="Andrzejewski T.M."/>
            <person name="Davidsen T.M."/>
            <person name="Wayne K.J."/>
            <person name="Tettelin H."/>
            <person name="Glass J.I."/>
            <person name="Rusch D."/>
            <person name="Podicherti R."/>
            <person name="Tsui H.-C.T."/>
            <person name="Winkler M.E."/>
        </authorList>
    </citation>
    <scope>NUCLEOTIDE SEQUENCE</scope>
</reference>
<dbReference type="SUPFAM" id="SSF54849">
    <property type="entry name" value="GroEL-intermediate domain like"/>
    <property type="match status" value="1"/>
</dbReference>
<evidence type="ECO:0000256" key="2">
    <source>
        <dbReference type="ARBA" id="ARBA00023186"/>
    </source>
</evidence>
<dbReference type="Pfam" id="PF00118">
    <property type="entry name" value="Cpn60_TCP1"/>
    <property type="match status" value="1"/>
</dbReference>
<dbReference type="Gene3D" id="1.10.560.10">
    <property type="entry name" value="GroEL-like equatorial domain"/>
    <property type="match status" value="1"/>
</dbReference>
<dbReference type="GO" id="GO:0005524">
    <property type="term" value="F:ATP binding"/>
    <property type="evidence" value="ECO:0007669"/>
    <property type="project" value="InterPro"/>
</dbReference>
<dbReference type="PANTHER" id="PTHR45633">
    <property type="entry name" value="60 KDA HEAT SHOCK PROTEIN, MITOCHONDRIAL"/>
    <property type="match status" value="1"/>
</dbReference>
<dbReference type="FunFam" id="3.50.7.10:FF:000001">
    <property type="entry name" value="60 kDa chaperonin"/>
    <property type="match status" value="1"/>
</dbReference>
<name>A0A382YAW1_9ZZZZ</name>
<evidence type="ECO:0008006" key="4">
    <source>
        <dbReference type="Google" id="ProtNLM"/>
    </source>
</evidence>
<feature type="non-terminal residue" evidence="3">
    <location>
        <position position="265"/>
    </location>
</feature>
<keyword evidence="2" id="KW-0143">Chaperone</keyword>
<dbReference type="PRINTS" id="PR00298">
    <property type="entry name" value="CHAPERONIN60"/>
</dbReference>
<feature type="non-terminal residue" evidence="3">
    <location>
        <position position="1"/>
    </location>
</feature>
<gene>
    <name evidence="3" type="ORF">METZ01_LOCUS432512</name>
</gene>
<dbReference type="InterPro" id="IPR027410">
    <property type="entry name" value="TCP-1-like_intermed_sf"/>
</dbReference>
<dbReference type="AlphaFoldDB" id="A0A382YAW1"/>